<dbReference type="GO" id="GO:0005813">
    <property type="term" value="C:centrosome"/>
    <property type="evidence" value="ECO:0007669"/>
    <property type="project" value="TreeGrafter"/>
</dbReference>
<evidence type="ECO:0000313" key="4">
    <source>
        <dbReference type="Proteomes" id="UP001163046"/>
    </source>
</evidence>
<dbReference type="InterPro" id="IPR040210">
    <property type="entry name" value="Cep85/Cep85L"/>
</dbReference>
<dbReference type="Pfam" id="PF24555">
    <property type="entry name" value="CC4_CEP85"/>
    <property type="match status" value="1"/>
</dbReference>
<dbReference type="InterPro" id="IPR058190">
    <property type="entry name" value="CC4_CEP85"/>
</dbReference>
<dbReference type="PANTHER" id="PTHR31075">
    <property type="entry name" value="CENTROSOMAL PROTEIN OF 85 KDA"/>
    <property type="match status" value="1"/>
</dbReference>
<reference evidence="3" key="1">
    <citation type="submission" date="2023-01" db="EMBL/GenBank/DDBJ databases">
        <title>Genome assembly of the deep-sea coral Lophelia pertusa.</title>
        <authorList>
            <person name="Herrera S."/>
            <person name="Cordes E."/>
        </authorList>
    </citation>
    <scope>NUCLEOTIDE SEQUENCE</scope>
    <source>
        <strain evidence="3">USNM1676648</strain>
        <tissue evidence="3">Polyp</tissue>
    </source>
</reference>
<dbReference type="Proteomes" id="UP001163046">
    <property type="component" value="Unassembled WGS sequence"/>
</dbReference>
<evidence type="ECO:0000259" key="2">
    <source>
        <dbReference type="Pfam" id="PF24555"/>
    </source>
</evidence>
<protein>
    <submittedName>
        <fullName evidence="3">Regulation of mitotic centrosome separation</fullName>
    </submittedName>
</protein>
<keyword evidence="4" id="KW-1185">Reference proteome</keyword>
<dbReference type="OrthoDB" id="5972981at2759"/>
<dbReference type="EMBL" id="MU825879">
    <property type="protein sequence ID" value="KAJ7385737.1"/>
    <property type="molecule type" value="Genomic_DNA"/>
</dbReference>
<evidence type="ECO:0000256" key="1">
    <source>
        <dbReference type="SAM" id="MobiDB-lite"/>
    </source>
</evidence>
<dbReference type="AlphaFoldDB" id="A0A9X0D3B6"/>
<proteinExistence type="predicted"/>
<organism evidence="3 4">
    <name type="scientific">Desmophyllum pertusum</name>
    <dbReference type="NCBI Taxonomy" id="174260"/>
    <lineage>
        <taxon>Eukaryota</taxon>
        <taxon>Metazoa</taxon>
        <taxon>Cnidaria</taxon>
        <taxon>Anthozoa</taxon>
        <taxon>Hexacorallia</taxon>
        <taxon>Scleractinia</taxon>
        <taxon>Caryophylliina</taxon>
        <taxon>Caryophylliidae</taxon>
        <taxon>Desmophyllum</taxon>
    </lineage>
</organism>
<comment type="caution">
    <text evidence="3">The sequence shown here is derived from an EMBL/GenBank/DDBJ whole genome shotgun (WGS) entry which is preliminary data.</text>
</comment>
<gene>
    <name evidence="3" type="primary">CEP85_2</name>
    <name evidence="3" type="ORF">OS493_013769</name>
</gene>
<name>A0A9X0D3B6_9CNID</name>
<dbReference type="PANTHER" id="PTHR31075:SF4">
    <property type="entry name" value="CENTROSOMAL PROTEIN OF 85 KDA"/>
    <property type="match status" value="1"/>
</dbReference>
<feature type="region of interest" description="Disordered" evidence="1">
    <location>
        <begin position="60"/>
        <end position="103"/>
    </location>
</feature>
<evidence type="ECO:0000313" key="3">
    <source>
        <dbReference type="EMBL" id="KAJ7385737.1"/>
    </source>
</evidence>
<accession>A0A9X0D3B6</accession>
<feature type="domain" description="Centrosomal protein of 85 kDa-like CC4 coiled-coil" evidence="2">
    <location>
        <begin position="1"/>
        <end position="63"/>
    </location>
</feature>
<sequence length="149" mass="17183">MENERLQGELDRTKKALENKHKKMKTLHYQLRRTKELRRTTYARKEMVNALREELVAKGTHLRSQKSCQGNRFPQPGFTGGELKSSNAAASSNLYRRRRTENKDVSDDVDAVKSKINGVQQLRLGRGSFKKVLISDQYAEDIGNNCRMQ</sequence>